<feature type="compositionally biased region" description="Low complexity" evidence="1">
    <location>
        <begin position="343"/>
        <end position="357"/>
    </location>
</feature>
<organism evidence="2">
    <name type="scientific">Kwoniella pini CBS 10737</name>
    <dbReference type="NCBI Taxonomy" id="1296096"/>
    <lineage>
        <taxon>Eukaryota</taxon>
        <taxon>Fungi</taxon>
        <taxon>Dikarya</taxon>
        <taxon>Basidiomycota</taxon>
        <taxon>Agaricomycotina</taxon>
        <taxon>Tremellomycetes</taxon>
        <taxon>Tremellales</taxon>
        <taxon>Cryptococcaceae</taxon>
        <taxon>Kwoniella</taxon>
    </lineage>
</organism>
<dbReference type="KEGG" id="kpin:30172046"/>
<proteinExistence type="predicted"/>
<feature type="compositionally biased region" description="Polar residues" evidence="1">
    <location>
        <begin position="537"/>
        <end position="547"/>
    </location>
</feature>
<dbReference type="OrthoDB" id="2564957at2759"/>
<feature type="compositionally biased region" description="Polar residues" evidence="1">
    <location>
        <begin position="38"/>
        <end position="54"/>
    </location>
</feature>
<evidence type="ECO:0000313" key="4">
    <source>
        <dbReference type="Proteomes" id="UP000094020"/>
    </source>
</evidence>
<dbReference type="GeneID" id="30172046"/>
<protein>
    <submittedName>
        <fullName evidence="2">Uncharacterized protein</fullName>
    </submittedName>
</protein>
<feature type="compositionally biased region" description="Low complexity" evidence="1">
    <location>
        <begin position="367"/>
        <end position="386"/>
    </location>
</feature>
<dbReference type="AlphaFoldDB" id="A0A1B9I4A9"/>
<feature type="compositionally biased region" description="Low complexity" evidence="1">
    <location>
        <begin position="491"/>
        <end position="509"/>
    </location>
</feature>
<sequence>MSISGQPTSPVLLNSSFSQLDYFATGNSGPVFTLNLTTFPTSSANPNRLSTPEQGRSPPPDPVSHITSVELDGNSPQVLSSPKSGVKKLNQRRSVQFGKETEKSSVNWARPLRVEQDPAISMRIFGASLQRNRRLNRSPVPSPSSSDDEPLTPSPVTPSADDAVQIPHRGWSVYPSARGLGVSGVAEWDDAPEAPLEESILDKIQDFGFDSLGLPLSTSSISTLTPPPPPKKHIKSNLPRSISKPIISPSIQLSSKSSSSNLRILATSQSLNSFSSPSNLQELRNLRQAAVVLENEAKKPIHMYCSINSSPSFNQIGQRERKIKRKAVPSIAESDIIDLYAGSTSSQSSTSTSPNSTLATPDSSAYSSSPIGSLTSSCSSSTLTSSADAEDGERKNSSTDTPDPILISRQLPGMGISIFTQHKELYKNHIATRSVIEVSPRTSSLDSKFNDHAGNLTTNHPRIQSSPPMASPAKFQLEESINLKSSTSTRSTSFDVQQSTDTTTDSPLSASQTEYFLSSVENAFKKLEYERAEIEQHNNSNTANPGQSKHKRGISRFLTTKKNSLMASTS</sequence>
<reference evidence="3" key="4">
    <citation type="submission" date="2024-02" db="EMBL/GenBank/DDBJ databases">
        <title>Comparative genomics of Cryptococcus and Kwoniella reveals pathogenesis evolution and contrasting modes of karyotype evolution via chromosome fusion or intercentromeric recombination.</title>
        <authorList>
            <person name="Coelho M.A."/>
            <person name="David-Palma M."/>
            <person name="Shea T."/>
            <person name="Bowers K."/>
            <person name="McGinley-Smith S."/>
            <person name="Mohammad A.W."/>
            <person name="Gnirke A."/>
            <person name="Yurkov A.M."/>
            <person name="Nowrousian M."/>
            <person name="Sun S."/>
            <person name="Cuomo C.A."/>
            <person name="Heitman J."/>
        </authorList>
    </citation>
    <scope>NUCLEOTIDE SEQUENCE</scope>
    <source>
        <strain evidence="3">CBS 10737</strain>
    </source>
</reference>
<feature type="region of interest" description="Disordered" evidence="1">
    <location>
        <begin position="220"/>
        <end position="239"/>
    </location>
</feature>
<gene>
    <name evidence="2" type="ORF">I206_03677</name>
    <name evidence="3" type="ORF">I206_105417</name>
</gene>
<feature type="region of interest" description="Disordered" evidence="1">
    <location>
        <begin position="131"/>
        <end position="164"/>
    </location>
</feature>
<dbReference type="Proteomes" id="UP000094020">
    <property type="component" value="Chromosome 7"/>
</dbReference>
<evidence type="ECO:0000313" key="3">
    <source>
        <dbReference type="EMBL" id="WWC71460.1"/>
    </source>
</evidence>
<dbReference type="EMBL" id="CP144525">
    <property type="protein sequence ID" value="WWC71460.1"/>
    <property type="molecule type" value="Genomic_DNA"/>
</dbReference>
<evidence type="ECO:0000313" key="2">
    <source>
        <dbReference type="EMBL" id="OCF50357.1"/>
    </source>
</evidence>
<feature type="compositionally biased region" description="Polar residues" evidence="1">
    <location>
        <begin position="455"/>
        <end position="468"/>
    </location>
</feature>
<feature type="region of interest" description="Disordered" evidence="1">
    <location>
        <begin position="439"/>
        <end position="509"/>
    </location>
</feature>
<reference evidence="2" key="3">
    <citation type="submission" date="2016-07" db="EMBL/GenBank/DDBJ databases">
        <title>Evolution of pathogenesis and genome organization in the Tremellales.</title>
        <authorList>
            <person name="Cuomo C."/>
            <person name="Litvintseva A."/>
            <person name="Heitman J."/>
            <person name="Chen Y."/>
            <person name="Sun S."/>
            <person name="Springer D."/>
            <person name="Dromer F."/>
            <person name="Young S."/>
            <person name="Zeng Q."/>
            <person name="Chapman S."/>
            <person name="Gujja S."/>
            <person name="Saif S."/>
            <person name="Birren B."/>
        </authorList>
    </citation>
    <scope>NUCLEOTIDE SEQUENCE</scope>
    <source>
        <strain evidence="2">CBS 10737</strain>
    </source>
</reference>
<feature type="region of interest" description="Disordered" evidence="1">
    <location>
        <begin position="38"/>
        <end position="104"/>
    </location>
</feature>
<feature type="compositionally biased region" description="Polar residues" evidence="1">
    <location>
        <begin position="557"/>
        <end position="570"/>
    </location>
</feature>
<keyword evidence="4" id="KW-1185">Reference proteome</keyword>
<reference evidence="3" key="2">
    <citation type="submission" date="2013-07" db="EMBL/GenBank/DDBJ databases">
        <authorList>
            <consortium name="The Broad Institute Genome Sequencing Platform"/>
            <person name="Cuomo C."/>
            <person name="Litvintseva A."/>
            <person name="Chen Y."/>
            <person name="Heitman J."/>
            <person name="Sun S."/>
            <person name="Springer D."/>
            <person name="Dromer F."/>
            <person name="Young S.K."/>
            <person name="Zeng Q."/>
            <person name="Gargeya S."/>
            <person name="Fitzgerald M."/>
            <person name="Abouelleil A."/>
            <person name="Alvarado L."/>
            <person name="Berlin A.M."/>
            <person name="Chapman S.B."/>
            <person name="Dewar J."/>
            <person name="Goldberg J."/>
            <person name="Griggs A."/>
            <person name="Gujja S."/>
            <person name="Hansen M."/>
            <person name="Howarth C."/>
            <person name="Imamovic A."/>
            <person name="Larimer J."/>
            <person name="McCowan C."/>
            <person name="Murphy C."/>
            <person name="Pearson M."/>
            <person name="Priest M."/>
            <person name="Roberts A."/>
            <person name="Saif S."/>
            <person name="Shea T."/>
            <person name="Sykes S."/>
            <person name="Wortman J."/>
            <person name="Nusbaum C."/>
            <person name="Birren B."/>
        </authorList>
    </citation>
    <scope>NUCLEOTIDE SEQUENCE</scope>
    <source>
        <strain evidence="3">CBS 10737</strain>
    </source>
</reference>
<dbReference type="EMBL" id="KI894010">
    <property type="protein sequence ID" value="OCF50357.1"/>
    <property type="molecule type" value="Genomic_DNA"/>
</dbReference>
<feature type="compositionally biased region" description="Polar residues" evidence="1">
    <location>
        <begin position="74"/>
        <end position="83"/>
    </location>
</feature>
<evidence type="ECO:0000256" key="1">
    <source>
        <dbReference type="SAM" id="MobiDB-lite"/>
    </source>
</evidence>
<dbReference type="RefSeq" id="XP_019011576.1">
    <property type="nucleotide sequence ID" value="XM_019155422.1"/>
</dbReference>
<feature type="region of interest" description="Disordered" evidence="1">
    <location>
        <begin position="535"/>
        <end position="570"/>
    </location>
</feature>
<name>A0A1B9I4A9_9TREE</name>
<accession>A0A1B9I4A9</accession>
<reference evidence="2" key="1">
    <citation type="submission" date="2013-07" db="EMBL/GenBank/DDBJ databases">
        <title>The Genome Sequence of Cryptococcus pinus CBS10737.</title>
        <authorList>
            <consortium name="The Broad Institute Genome Sequencing Platform"/>
            <person name="Cuomo C."/>
            <person name="Litvintseva A."/>
            <person name="Chen Y."/>
            <person name="Heitman J."/>
            <person name="Sun S."/>
            <person name="Springer D."/>
            <person name="Dromer F."/>
            <person name="Young S.K."/>
            <person name="Zeng Q."/>
            <person name="Gargeya S."/>
            <person name="Fitzgerald M."/>
            <person name="Abouelleil A."/>
            <person name="Alvarado L."/>
            <person name="Berlin A.M."/>
            <person name="Chapman S.B."/>
            <person name="Dewar J."/>
            <person name="Goldberg J."/>
            <person name="Griggs A."/>
            <person name="Gujja S."/>
            <person name="Hansen M."/>
            <person name="Howarth C."/>
            <person name="Imamovic A."/>
            <person name="Larimer J."/>
            <person name="McCowan C."/>
            <person name="Murphy C."/>
            <person name="Pearson M."/>
            <person name="Priest M."/>
            <person name="Roberts A."/>
            <person name="Saif S."/>
            <person name="Shea T."/>
            <person name="Sykes S."/>
            <person name="Wortman J."/>
            <person name="Nusbaum C."/>
            <person name="Birren B."/>
        </authorList>
    </citation>
    <scope>NUCLEOTIDE SEQUENCE [LARGE SCALE GENOMIC DNA]</scope>
    <source>
        <strain evidence="2">CBS 10737</strain>
    </source>
</reference>
<feature type="region of interest" description="Disordered" evidence="1">
    <location>
        <begin position="342"/>
        <end position="408"/>
    </location>
</feature>